<dbReference type="InterPro" id="IPR013691">
    <property type="entry name" value="MeTrfase_14"/>
</dbReference>
<evidence type="ECO:0000313" key="3">
    <source>
        <dbReference type="EMBL" id="SVC86525.1"/>
    </source>
</evidence>
<name>A0A382QNP9_9ZZZZ</name>
<feature type="non-terminal residue" evidence="3">
    <location>
        <position position="1"/>
    </location>
</feature>
<gene>
    <name evidence="3" type="ORF">METZ01_LOCUS339379</name>
</gene>
<dbReference type="InterPro" id="IPR038576">
    <property type="entry name" value="Methyltransf_Zn-bd_dom_put_sf"/>
</dbReference>
<dbReference type="InterPro" id="IPR029063">
    <property type="entry name" value="SAM-dependent_MTases_sf"/>
</dbReference>
<dbReference type="Pfam" id="PF08484">
    <property type="entry name" value="Methyltransf_14"/>
    <property type="match status" value="1"/>
</dbReference>
<dbReference type="AlphaFoldDB" id="A0A382QNP9"/>
<organism evidence="3">
    <name type="scientific">marine metagenome</name>
    <dbReference type="NCBI Taxonomy" id="408172"/>
    <lineage>
        <taxon>unclassified sequences</taxon>
        <taxon>metagenomes</taxon>
        <taxon>ecological metagenomes</taxon>
    </lineage>
</organism>
<dbReference type="SUPFAM" id="SSF53335">
    <property type="entry name" value="S-adenosyl-L-methionine-dependent methyltransferases"/>
    <property type="match status" value="1"/>
</dbReference>
<dbReference type="EMBL" id="UINC01115471">
    <property type="protein sequence ID" value="SVC86525.1"/>
    <property type="molecule type" value="Genomic_DNA"/>
</dbReference>
<sequence>MEKSYNHDLSLGLQKSCQLCNSNKLSLIIDLGHTPPCDSLLSPEQLNEPEVHYPLRLLKCDDCDLVQIDYVVDPKVVFHNEYPYLGGITETLANNLKNGAKKFVRDLNLPKDKLAVDLGSNDGTFLKGFKEEGMSVLGVEPTDIAKLANLDGINTVQEFFTEKVANEIIREHGRAAILTAANMFAHVADLGGLMRGAEILLDQGSFFITESHYLLDIEQTLQFDSIYHEHLKSYSVKDLVFLFDCYDFTLVDAERIPNYGGSIRGYAQKGKGHKRSERLLDLLKKEKEEKLYDLTTWLKFRDRALNARKDCRHLISNLI</sequence>
<proteinExistence type="predicted"/>
<reference evidence="3" key="1">
    <citation type="submission" date="2018-05" db="EMBL/GenBank/DDBJ databases">
        <authorList>
            <person name="Lanie J.A."/>
            <person name="Ng W.-L."/>
            <person name="Kazmierczak K.M."/>
            <person name="Andrzejewski T.M."/>
            <person name="Davidsen T.M."/>
            <person name="Wayne K.J."/>
            <person name="Tettelin H."/>
            <person name="Glass J.I."/>
            <person name="Rusch D."/>
            <person name="Podicherti R."/>
            <person name="Tsui H.-C.T."/>
            <person name="Winkler M.E."/>
        </authorList>
    </citation>
    <scope>NUCLEOTIDE SEQUENCE</scope>
</reference>
<dbReference type="Gene3D" id="6.20.50.110">
    <property type="entry name" value="Methyltransferase, zinc-binding domain"/>
    <property type="match status" value="1"/>
</dbReference>
<evidence type="ECO:0008006" key="4">
    <source>
        <dbReference type="Google" id="ProtNLM"/>
    </source>
</evidence>
<dbReference type="Pfam" id="PF08421">
    <property type="entry name" value="Methyltransf_13"/>
    <property type="match status" value="1"/>
</dbReference>
<feature type="domain" description="C-methyltransferase" evidence="2">
    <location>
        <begin position="258"/>
        <end position="317"/>
    </location>
</feature>
<dbReference type="Gene3D" id="3.40.50.150">
    <property type="entry name" value="Vaccinia Virus protein VP39"/>
    <property type="match status" value="1"/>
</dbReference>
<evidence type="ECO:0000259" key="1">
    <source>
        <dbReference type="Pfam" id="PF08421"/>
    </source>
</evidence>
<feature type="non-terminal residue" evidence="3">
    <location>
        <position position="319"/>
    </location>
</feature>
<dbReference type="InterPro" id="IPR013630">
    <property type="entry name" value="Methyltransf_Zn-bd_dom_put"/>
</dbReference>
<dbReference type="Pfam" id="PF13489">
    <property type="entry name" value="Methyltransf_23"/>
    <property type="match status" value="1"/>
</dbReference>
<evidence type="ECO:0000259" key="2">
    <source>
        <dbReference type="Pfam" id="PF08484"/>
    </source>
</evidence>
<feature type="domain" description="Methyltransferase putative zinc binding" evidence="1">
    <location>
        <begin position="17"/>
        <end position="78"/>
    </location>
</feature>
<accession>A0A382QNP9</accession>
<protein>
    <recommendedName>
        <fullName evidence="4">Methyltransferase putative zinc binding domain-containing protein</fullName>
    </recommendedName>
</protein>